<dbReference type="RefSeq" id="XP_033591253.1">
    <property type="nucleotide sequence ID" value="XM_033733410.1"/>
</dbReference>
<keyword evidence="3" id="KW-1185">Reference proteome</keyword>
<evidence type="ECO:0000256" key="1">
    <source>
        <dbReference type="SAM" id="MobiDB-lite"/>
    </source>
</evidence>
<gene>
    <name evidence="2" type="ORF">BDY17DRAFT_296131</name>
</gene>
<dbReference type="AlphaFoldDB" id="A0A6A6PY62"/>
<evidence type="ECO:0000313" key="3">
    <source>
        <dbReference type="Proteomes" id="UP000799767"/>
    </source>
</evidence>
<sequence length="235" mass="25964">MPTRALKWKRKVATHGNTEIFSKGETVPNARGNVPAIDGTFSKALIKSSREYFDLVRQGVFKAPMSILEVMKTAAVARNPRRVWLNAPRHPYKEKITRIKLLPWKIRESGKLEFFRYHVQELEERFCGYRELSKEPTPQAGGADEQGEDETMDDGGAEADDEGVVADVMEEGEEEGEKLEAGSQGDDNKNDDDDGDGNASDHDGGGLFVSQRGVLQRGVSQGGEPLTPKSPSPEF</sequence>
<dbReference type="EMBL" id="MU001634">
    <property type="protein sequence ID" value="KAF2484684.1"/>
    <property type="molecule type" value="Genomic_DNA"/>
</dbReference>
<name>A0A6A6PY62_9PEZI</name>
<dbReference type="GeneID" id="54474412"/>
<evidence type="ECO:0000313" key="2">
    <source>
        <dbReference type="EMBL" id="KAF2484684.1"/>
    </source>
</evidence>
<protein>
    <submittedName>
        <fullName evidence="2">Uncharacterized protein</fullName>
    </submittedName>
</protein>
<organism evidence="2 3">
    <name type="scientific">Neohortaea acidophila</name>
    <dbReference type="NCBI Taxonomy" id="245834"/>
    <lineage>
        <taxon>Eukaryota</taxon>
        <taxon>Fungi</taxon>
        <taxon>Dikarya</taxon>
        <taxon>Ascomycota</taxon>
        <taxon>Pezizomycotina</taxon>
        <taxon>Dothideomycetes</taxon>
        <taxon>Dothideomycetidae</taxon>
        <taxon>Mycosphaerellales</taxon>
        <taxon>Teratosphaeriaceae</taxon>
        <taxon>Neohortaea</taxon>
    </lineage>
</organism>
<feature type="region of interest" description="Disordered" evidence="1">
    <location>
        <begin position="130"/>
        <end position="235"/>
    </location>
</feature>
<dbReference type="Proteomes" id="UP000799767">
    <property type="component" value="Unassembled WGS sequence"/>
</dbReference>
<reference evidence="2" key="1">
    <citation type="journal article" date="2020" name="Stud. Mycol.">
        <title>101 Dothideomycetes genomes: a test case for predicting lifestyles and emergence of pathogens.</title>
        <authorList>
            <person name="Haridas S."/>
            <person name="Albert R."/>
            <person name="Binder M."/>
            <person name="Bloem J."/>
            <person name="Labutti K."/>
            <person name="Salamov A."/>
            <person name="Andreopoulos B."/>
            <person name="Baker S."/>
            <person name="Barry K."/>
            <person name="Bills G."/>
            <person name="Bluhm B."/>
            <person name="Cannon C."/>
            <person name="Castanera R."/>
            <person name="Culley D."/>
            <person name="Daum C."/>
            <person name="Ezra D."/>
            <person name="Gonzalez J."/>
            <person name="Henrissat B."/>
            <person name="Kuo A."/>
            <person name="Liang C."/>
            <person name="Lipzen A."/>
            <person name="Lutzoni F."/>
            <person name="Magnuson J."/>
            <person name="Mondo S."/>
            <person name="Nolan M."/>
            <person name="Ohm R."/>
            <person name="Pangilinan J."/>
            <person name="Park H.-J."/>
            <person name="Ramirez L."/>
            <person name="Alfaro M."/>
            <person name="Sun H."/>
            <person name="Tritt A."/>
            <person name="Yoshinaga Y."/>
            <person name="Zwiers L.-H."/>
            <person name="Turgeon B."/>
            <person name="Goodwin S."/>
            <person name="Spatafora J."/>
            <person name="Crous P."/>
            <person name="Grigoriev I."/>
        </authorList>
    </citation>
    <scope>NUCLEOTIDE SEQUENCE</scope>
    <source>
        <strain evidence="2">CBS 113389</strain>
    </source>
</reference>
<proteinExistence type="predicted"/>
<accession>A0A6A6PY62</accession>
<feature type="compositionally biased region" description="Acidic residues" evidence="1">
    <location>
        <begin position="145"/>
        <end position="177"/>
    </location>
</feature>